<dbReference type="EMBL" id="VWZP01009381">
    <property type="protein sequence ID" value="NXH49009.1"/>
    <property type="molecule type" value="Genomic_DNA"/>
</dbReference>
<evidence type="ECO:0000313" key="12">
    <source>
        <dbReference type="EMBL" id="NXH49009.1"/>
    </source>
</evidence>
<evidence type="ECO:0000256" key="9">
    <source>
        <dbReference type="ARBA" id="ARBA00061550"/>
    </source>
</evidence>
<dbReference type="InterPro" id="IPR016095">
    <property type="entry name" value="Ribosomal_uL1_3-a/b-sand"/>
</dbReference>
<feature type="compositionally biased region" description="Basic residues" evidence="11">
    <location>
        <begin position="254"/>
        <end position="267"/>
    </location>
</feature>
<feature type="compositionally biased region" description="Basic residues" evidence="11">
    <location>
        <begin position="419"/>
        <end position="437"/>
    </location>
</feature>
<organism evidence="12 13">
    <name type="scientific">Dicaeum eximium</name>
    <dbReference type="NCBI Taxonomy" id="667154"/>
    <lineage>
        <taxon>Eukaryota</taxon>
        <taxon>Metazoa</taxon>
        <taxon>Chordata</taxon>
        <taxon>Craniata</taxon>
        <taxon>Vertebrata</taxon>
        <taxon>Euteleostomi</taxon>
        <taxon>Archelosauria</taxon>
        <taxon>Archosauria</taxon>
        <taxon>Dinosauria</taxon>
        <taxon>Saurischia</taxon>
        <taxon>Theropoda</taxon>
        <taxon>Coelurosauria</taxon>
        <taxon>Aves</taxon>
        <taxon>Neognathae</taxon>
        <taxon>Neoaves</taxon>
        <taxon>Telluraves</taxon>
        <taxon>Australaves</taxon>
        <taxon>Passeriformes</taxon>
        <taxon>Passeroidea</taxon>
        <taxon>Dicaeidae</taxon>
        <taxon>Dicaeum</taxon>
    </lineage>
</organism>
<keyword evidence="6" id="KW-0175">Coiled coil</keyword>
<dbReference type="AlphaFoldDB" id="A0A7K9KEN9"/>
<dbReference type="Proteomes" id="UP000523279">
    <property type="component" value="Unassembled WGS sequence"/>
</dbReference>
<dbReference type="Gene3D" id="3.40.50.790">
    <property type="match status" value="1"/>
</dbReference>
<name>A0A7K9KEN9_9PASE</name>
<evidence type="ECO:0000256" key="2">
    <source>
        <dbReference type="ARBA" id="ARBA00022499"/>
    </source>
</evidence>
<evidence type="ECO:0000256" key="10">
    <source>
        <dbReference type="ARBA" id="ARBA00070787"/>
    </source>
</evidence>
<evidence type="ECO:0000256" key="1">
    <source>
        <dbReference type="ARBA" id="ARBA00004604"/>
    </source>
</evidence>
<dbReference type="Pfam" id="PF00687">
    <property type="entry name" value="Ribosomal_L1"/>
    <property type="match status" value="1"/>
</dbReference>
<keyword evidence="5" id="KW-0007">Acetylation</keyword>
<evidence type="ECO:0000313" key="13">
    <source>
        <dbReference type="Proteomes" id="UP000523279"/>
    </source>
</evidence>
<keyword evidence="4" id="KW-0832">Ubl conjugation</keyword>
<keyword evidence="3" id="KW-0597">Phosphoprotein</keyword>
<feature type="compositionally biased region" description="Basic and acidic residues" evidence="11">
    <location>
        <begin position="383"/>
        <end position="402"/>
    </location>
</feature>
<dbReference type="InterPro" id="IPR028364">
    <property type="entry name" value="Ribosomal_uL1/biogenesis"/>
</dbReference>
<comment type="similarity">
    <text evidence="9">Belongs to the universal ribosomal protein uL1 family. Highly divergent.</text>
</comment>
<comment type="caution">
    <text evidence="12">The sequence shown here is derived from an EMBL/GenBank/DDBJ whole genome shotgun (WGS) entry which is preliminary data.</text>
</comment>
<reference evidence="12 13" key="1">
    <citation type="submission" date="2019-09" db="EMBL/GenBank/DDBJ databases">
        <title>Bird 10,000 Genomes (B10K) Project - Family phase.</title>
        <authorList>
            <person name="Zhang G."/>
        </authorList>
    </citation>
    <scope>NUCLEOTIDE SEQUENCE [LARGE SCALE GENOMIC DNA]</scope>
    <source>
        <strain evidence="12">B10K-DU-001-34</strain>
        <tissue evidence="12">Muscle</tissue>
    </source>
</reference>
<evidence type="ECO:0000256" key="11">
    <source>
        <dbReference type="SAM" id="MobiDB-lite"/>
    </source>
</evidence>
<evidence type="ECO:0000256" key="3">
    <source>
        <dbReference type="ARBA" id="ARBA00022553"/>
    </source>
</evidence>
<feature type="non-terminal residue" evidence="12">
    <location>
        <position position="437"/>
    </location>
</feature>
<proteinExistence type="inferred from homology"/>
<evidence type="ECO:0000256" key="4">
    <source>
        <dbReference type="ARBA" id="ARBA00022843"/>
    </source>
</evidence>
<feature type="region of interest" description="Disordered" evidence="11">
    <location>
        <begin position="321"/>
        <end position="437"/>
    </location>
</feature>
<feature type="compositionally biased region" description="Polar residues" evidence="11">
    <location>
        <begin position="268"/>
        <end position="277"/>
    </location>
</feature>
<gene>
    <name evidence="12" type="primary">Rsl1d1</name>
    <name evidence="12" type="ORF">DICEXI_R02639</name>
</gene>
<comment type="subcellular location">
    <subcellularLocation>
        <location evidence="1">Nucleus</location>
        <location evidence="1">Nucleolus</location>
    </subcellularLocation>
</comment>
<accession>A0A7K9KEN9</accession>
<keyword evidence="13" id="KW-1185">Reference proteome</keyword>
<feature type="non-terminal residue" evidence="12">
    <location>
        <position position="1"/>
    </location>
</feature>
<feature type="region of interest" description="Disordered" evidence="11">
    <location>
        <begin position="248"/>
        <end position="286"/>
    </location>
</feature>
<dbReference type="GO" id="GO:0005730">
    <property type="term" value="C:nucleolus"/>
    <property type="evidence" value="ECO:0007669"/>
    <property type="project" value="UniProtKB-SubCell"/>
</dbReference>
<dbReference type="CDD" id="cd00403">
    <property type="entry name" value="Ribosomal_L1"/>
    <property type="match status" value="1"/>
</dbReference>
<keyword evidence="2" id="KW-1017">Isopeptide bond</keyword>
<evidence type="ECO:0000256" key="8">
    <source>
        <dbReference type="ARBA" id="ARBA00054167"/>
    </source>
</evidence>
<dbReference type="FunFam" id="3.40.50.790:FF:000004">
    <property type="entry name" value="Ribosomal L1 domain-containing 1-like 1"/>
    <property type="match status" value="1"/>
</dbReference>
<keyword evidence="7" id="KW-0539">Nucleus</keyword>
<evidence type="ECO:0000256" key="7">
    <source>
        <dbReference type="ARBA" id="ARBA00023242"/>
    </source>
</evidence>
<evidence type="ECO:0000256" key="5">
    <source>
        <dbReference type="ARBA" id="ARBA00022990"/>
    </source>
</evidence>
<sequence length="437" mass="48589">QVRRAVEALVAFARSKAKGDALLLNESESVHLLVTVWKVPQAPKLIRIPLPHGIRPETAEVCLFTKDEPNLSAEQTENLYKKLLLRNGVRSISQIISYKTLKTEYKMFEAKRRLLNSFDLFLSDDRIRRLLPSHLGKHFYEKKKAPLSVNLKAKDLAKELEKHIQGTTLPVNNKGCCYTTRIGHTGMKVDEILENIIAAAKVIGNKLPKKWKNVKILHLKTLKSVALPIFTANISNLDELDQQPSLKKNEVKKAKPKKVKKTGKKLKSSQATVTTESKAAAGTQEPVIKENTEIVQEAGDGDNEEIPQLVPIETTGSADLKVIKMGSSPEKGDNLGKKTKTRLGKRKKRSLVVDTPKSKPEVTEECANLQTSSKEKKAKQVSKPKEGIKEKEMKKTPKKPEAKSFATPKAGKSIQSARKSSKLPKQPPKKVHVPQSA</sequence>
<protein>
    <recommendedName>
        <fullName evidence="10">Ribosomal L1 domain-containing protein 1</fullName>
    </recommendedName>
</protein>
<dbReference type="InterPro" id="IPR023674">
    <property type="entry name" value="Ribosomal_uL1-like"/>
</dbReference>
<dbReference type="SUPFAM" id="SSF56808">
    <property type="entry name" value="Ribosomal protein L1"/>
    <property type="match status" value="1"/>
</dbReference>
<comment type="function">
    <text evidence="8">Regulates cellular senescence through inhibition of PTEN translation. Acts as a pro-apoptotic regulator in response to DNA damage.</text>
</comment>
<evidence type="ECO:0000256" key="6">
    <source>
        <dbReference type="ARBA" id="ARBA00023054"/>
    </source>
</evidence>
<feature type="compositionally biased region" description="Basic residues" evidence="11">
    <location>
        <begin position="337"/>
        <end position="350"/>
    </location>
</feature>